<evidence type="ECO:0000313" key="3">
    <source>
        <dbReference type="Proteomes" id="UP000035932"/>
    </source>
</evidence>
<dbReference type="RefSeq" id="WP_048475878.1">
    <property type="nucleotide sequence ID" value="NZ_JBIRUD010000007.1"/>
</dbReference>
<accession>A0A0J6XSS7</accession>
<dbReference type="Pfam" id="PF14155">
    <property type="entry name" value="DUF4307"/>
    <property type="match status" value="1"/>
</dbReference>
<organism evidence="2 3">
    <name type="scientific">Streptomyces roseus</name>
    <dbReference type="NCBI Taxonomy" id="66430"/>
    <lineage>
        <taxon>Bacteria</taxon>
        <taxon>Bacillati</taxon>
        <taxon>Actinomycetota</taxon>
        <taxon>Actinomycetes</taxon>
        <taxon>Kitasatosporales</taxon>
        <taxon>Streptomycetaceae</taxon>
        <taxon>Streptomyces</taxon>
    </lineage>
</organism>
<protein>
    <submittedName>
        <fullName evidence="2">Membrane protein</fullName>
    </submittedName>
</protein>
<dbReference type="Proteomes" id="UP000035932">
    <property type="component" value="Unassembled WGS sequence"/>
</dbReference>
<comment type="caution">
    <text evidence="2">The sequence shown here is derived from an EMBL/GenBank/DDBJ whole genome shotgun (WGS) entry which is preliminary data.</text>
</comment>
<name>A0A0J6XSS7_9ACTN</name>
<evidence type="ECO:0000313" key="2">
    <source>
        <dbReference type="EMBL" id="KMO98339.1"/>
    </source>
</evidence>
<dbReference type="STRING" id="66430.ACS04_08250"/>
<proteinExistence type="predicted"/>
<gene>
    <name evidence="2" type="ORF">ACS04_08250</name>
</gene>
<feature type="transmembrane region" description="Helical" evidence="1">
    <location>
        <begin position="25"/>
        <end position="45"/>
    </location>
</feature>
<dbReference type="InterPro" id="IPR025443">
    <property type="entry name" value="DUF4307"/>
</dbReference>
<sequence length="142" mass="14996">MSAVREGLPEGRYGRSADERADRKLKIVGSVLGVGLLGLVGWIGWDYVAGQSVSAEVIKFQVVSDTEVKVHLEVRKDAGVAGVCTLSSQNEEHAEVGRADFTFGQKSSRVDEMLSLKTTGRATMIELVGCQAAGQGTTPTAG</sequence>
<keyword evidence="1" id="KW-0812">Transmembrane</keyword>
<dbReference type="PATRIC" id="fig|66430.4.peg.4019"/>
<dbReference type="EMBL" id="LFML01000031">
    <property type="protein sequence ID" value="KMO98339.1"/>
    <property type="molecule type" value="Genomic_DNA"/>
</dbReference>
<dbReference type="AlphaFoldDB" id="A0A0J6XSS7"/>
<evidence type="ECO:0000256" key="1">
    <source>
        <dbReference type="SAM" id="Phobius"/>
    </source>
</evidence>
<keyword evidence="1" id="KW-0472">Membrane</keyword>
<reference evidence="2 3" key="1">
    <citation type="submission" date="2015-06" db="EMBL/GenBank/DDBJ databases">
        <title>Recapitulation of the evolution of biosynthetic gene clusters reveals hidden chemical diversity on bacterial genomes.</title>
        <authorList>
            <person name="Cruz-Morales P."/>
            <person name="Martinez-Guerrero C."/>
            <person name="Morales-Escalante M.A."/>
            <person name="Yanez-Guerra L.A."/>
            <person name="Kopp J.F."/>
            <person name="Feldmann J."/>
            <person name="Ramos-Aboites H.E."/>
            <person name="Barona-Gomez F."/>
        </authorList>
    </citation>
    <scope>NUCLEOTIDE SEQUENCE [LARGE SCALE GENOMIC DNA]</scope>
    <source>
        <strain evidence="2 3">ATCC 31245</strain>
    </source>
</reference>
<keyword evidence="3" id="KW-1185">Reference proteome</keyword>
<keyword evidence="1" id="KW-1133">Transmembrane helix</keyword>
<dbReference type="OrthoDB" id="4324067at2"/>